<organism evidence="2">
    <name type="scientific">Magallana gigas</name>
    <name type="common">Pacific oyster</name>
    <name type="synonym">Crassostrea gigas</name>
    <dbReference type="NCBI Taxonomy" id="29159"/>
    <lineage>
        <taxon>Eukaryota</taxon>
        <taxon>Metazoa</taxon>
        <taxon>Spiralia</taxon>
        <taxon>Lophotrochozoa</taxon>
        <taxon>Mollusca</taxon>
        <taxon>Bivalvia</taxon>
        <taxon>Autobranchia</taxon>
        <taxon>Pteriomorphia</taxon>
        <taxon>Ostreida</taxon>
        <taxon>Ostreoidea</taxon>
        <taxon>Ostreidae</taxon>
        <taxon>Magallana</taxon>
    </lineage>
</organism>
<comment type="caution">
    <text evidence="1">Lacks conserved residue(s) required for the propagation of feature annotation.</text>
</comment>
<dbReference type="PROSITE" id="PS00022">
    <property type="entry name" value="EGF_1"/>
    <property type="match status" value="1"/>
</dbReference>
<dbReference type="EMBL" id="JH817639">
    <property type="protein sequence ID" value="EKC35535.1"/>
    <property type="molecule type" value="Genomic_DNA"/>
</dbReference>
<dbReference type="PROSITE" id="PS50026">
    <property type="entry name" value="EGF_3"/>
    <property type="match status" value="1"/>
</dbReference>
<evidence type="ECO:0000313" key="2">
    <source>
        <dbReference type="EMBL" id="EKC35535.1"/>
    </source>
</evidence>
<dbReference type="SUPFAM" id="SSF57196">
    <property type="entry name" value="EGF/Laminin"/>
    <property type="match status" value="1"/>
</dbReference>
<dbReference type="SMART" id="SM00181">
    <property type="entry name" value="EGF"/>
    <property type="match status" value="2"/>
</dbReference>
<dbReference type="AlphaFoldDB" id="K1R318"/>
<feature type="disulfide bond" evidence="1">
    <location>
        <begin position="149"/>
        <end position="158"/>
    </location>
</feature>
<keyword evidence="1" id="KW-0245">EGF-like domain</keyword>
<gene>
    <name evidence="2" type="ORF">CGI_10020302</name>
</gene>
<protein>
    <submittedName>
        <fullName evidence="2">Uncharacterized protein</fullName>
    </submittedName>
</protein>
<dbReference type="InParanoid" id="K1R318"/>
<keyword evidence="1" id="KW-1015">Disulfide bond</keyword>
<sequence length="214" mass="23032">MQRSTVRFRSESFVGELHREKSIHPKNKPPAQLKMRGFQWLLVCAILCVQLKYYSSQQVVEFFGTCTNDEECPDYAQCENTGGVGNQCRCEDGFDAIDGIITSVGNAVTECRDLGPCSPYDNEETDCGTNGRCVTYTDNYNVVKAACKCAVGYTGINCERPATILPPIFTTRRPFVTTRRPGSNIGAIIPAIGGGVLLLALLAGGAAALASSTG</sequence>
<accession>K1R318</accession>
<reference evidence="2" key="1">
    <citation type="journal article" date="2012" name="Nature">
        <title>The oyster genome reveals stress adaptation and complexity of shell formation.</title>
        <authorList>
            <person name="Zhang G."/>
            <person name="Fang X."/>
            <person name="Guo X."/>
            <person name="Li L."/>
            <person name="Luo R."/>
            <person name="Xu F."/>
            <person name="Yang P."/>
            <person name="Zhang L."/>
            <person name="Wang X."/>
            <person name="Qi H."/>
            <person name="Xiong Z."/>
            <person name="Que H."/>
            <person name="Xie Y."/>
            <person name="Holland P.W."/>
            <person name="Paps J."/>
            <person name="Zhu Y."/>
            <person name="Wu F."/>
            <person name="Chen Y."/>
            <person name="Wang J."/>
            <person name="Peng C."/>
            <person name="Meng J."/>
            <person name="Yang L."/>
            <person name="Liu J."/>
            <person name="Wen B."/>
            <person name="Zhang N."/>
            <person name="Huang Z."/>
            <person name="Zhu Q."/>
            <person name="Feng Y."/>
            <person name="Mount A."/>
            <person name="Hedgecock D."/>
            <person name="Xu Z."/>
            <person name="Liu Y."/>
            <person name="Domazet-Loso T."/>
            <person name="Du Y."/>
            <person name="Sun X."/>
            <person name="Zhang S."/>
            <person name="Liu B."/>
            <person name="Cheng P."/>
            <person name="Jiang X."/>
            <person name="Li J."/>
            <person name="Fan D."/>
            <person name="Wang W."/>
            <person name="Fu W."/>
            <person name="Wang T."/>
            <person name="Wang B."/>
            <person name="Zhang J."/>
            <person name="Peng Z."/>
            <person name="Li Y."/>
            <person name="Li N."/>
            <person name="Wang J."/>
            <person name="Chen M."/>
            <person name="He Y."/>
            <person name="Tan F."/>
            <person name="Song X."/>
            <person name="Zheng Q."/>
            <person name="Huang R."/>
            <person name="Yang H."/>
            <person name="Du X."/>
            <person name="Chen L."/>
            <person name="Yang M."/>
            <person name="Gaffney P.M."/>
            <person name="Wang S."/>
            <person name="Luo L."/>
            <person name="She Z."/>
            <person name="Ming Y."/>
            <person name="Huang W."/>
            <person name="Zhang S."/>
            <person name="Huang B."/>
            <person name="Zhang Y."/>
            <person name="Qu T."/>
            <person name="Ni P."/>
            <person name="Miao G."/>
            <person name="Wang J."/>
            <person name="Wang Q."/>
            <person name="Steinberg C.E."/>
            <person name="Wang H."/>
            <person name="Li N."/>
            <person name="Qian L."/>
            <person name="Zhang G."/>
            <person name="Li Y."/>
            <person name="Yang H."/>
            <person name="Liu X."/>
            <person name="Wang J."/>
            <person name="Yin Y."/>
            <person name="Wang J."/>
        </authorList>
    </citation>
    <scope>NUCLEOTIDE SEQUENCE [LARGE SCALE GENOMIC DNA]</scope>
    <source>
        <strain evidence="2">05x7-T-G4-1.051#20</strain>
    </source>
</reference>
<evidence type="ECO:0000256" key="1">
    <source>
        <dbReference type="PROSITE-ProRule" id="PRU00076"/>
    </source>
</evidence>
<name>K1R318_MAGGI</name>
<dbReference type="InterPro" id="IPR000742">
    <property type="entry name" value="EGF"/>
</dbReference>
<dbReference type="PROSITE" id="PS01186">
    <property type="entry name" value="EGF_2"/>
    <property type="match status" value="1"/>
</dbReference>
<dbReference type="HOGENOM" id="CLU_119212_0_0_1"/>
<dbReference type="Gene3D" id="2.10.25.10">
    <property type="entry name" value="Laminin"/>
    <property type="match status" value="1"/>
</dbReference>
<proteinExistence type="predicted"/>